<evidence type="ECO:0000313" key="9">
    <source>
        <dbReference type="Proteomes" id="UP000799778"/>
    </source>
</evidence>
<keyword evidence="9" id="KW-1185">Reference proteome</keyword>
<comment type="cofactor">
    <cofactor evidence="1">
        <name>FAD</name>
        <dbReference type="ChEBI" id="CHEBI:57692"/>
    </cofactor>
</comment>
<accession>A0A6A5XAL1</accession>
<dbReference type="GO" id="GO:0050660">
    <property type="term" value="F:flavin adenine dinucleotide binding"/>
    <property type="evidence" value="ECO:0007669"/>
    <property type="project" value="InterPro"/>
</dbReference>
<reference evidence="8" key="1">
    <citation type="journal article" date="2020" name="Stud. Mycol.">
        <title>101 Dothideomycetes genomes: a test case for predicting lifestyles and emergence of pathogens.</title>
        <authorList>
            <person name="Haridas S."/>
            <person name="Albert R."/>
            <person name="Binder M."/>
            <person name="Bloem J."/>
            <person name="Labutti K."/>
            <person name="Salamov A."/>
            <person name="Andreopoulos B."/>
            <person name="Baker S."/>
            <person name="Barry K."/>
            <person name="Bills G."/>
            <person name="Bluhm B."/>
            <person name="Cannon C."/>
            <person name="Castanera R."/>
            <person name="Culley D."/>
            <person name="Daum C."/>
            <person name="Ezra D."/>
            <person name="Gonzalez J."/>
            <person name="Henrissat B."/>
            <person name="Kuo A."/>
            <person name="Liang C."/>
            <person name="Lipzen A."/>
            <person name="Lutzoni F."/>
            <person name="Magnuson J."/>
            <person name="Mondo S."/>
            <person name="Nolan M."/>
            <person name="Ohm R."/>
            <person name="Pangilinan J."/>
            <person name="Park H.-J."/>
            <person name="Ramirez L."/>
            <person name="Alfaro M."/>
            <person name="Sun H."/>
            <person name="Tritt A."/>
            <person name="Yoshinaga Y."/>
            <person name="Zwiers L.-H."/>
            <person name="Turgeon B."/>
            <person name="Goodwin S."/>
            <person name="Spatafora J."/>
            <person name="Crous P."/>
            <person name="Grigoriev I."/>
        </authorList>
    </citation>
    <scope>NUCLEOTIDE SEQUENCE</scope>
    <source>
        <strain evidence="8">CBS 175.79</strain>
    </source>
</reference>
<dbReference type="Gene3D" id="3.50.50.60">
    <property type="entry name" value="FAD/NAD(P)-binding domain"/>
    <property type="match status" value="1"/>
</dbReference>
<dbReference type="Pfam" id="PF01266">
    <property type="entry name" value="DAO"/>
    <property type="match status" value="1"/>
</dbReference>
<dbReference type="RefSeq" id="XP_033378341.1">
    <property type="nucleotide sequence ID" value="XM_033532760.1"/>
</dbReference>
<evidence type="ECO:0000256" key="3">
    <source>
        <dbReference type="ARBA" id="ARBA00022630"/>
    </source>
</evidence>
<dbReference type="InterPro" id="IPR045170">
    <property type="entry name" value="MTOX"/>
</dbReference>
<evidence type="ECO:0000256" key="1">
    <source>
        <dbReference type="ARBA" id="ARBA00001974"/>
    </source>
</evidence>
<keyword evidence="3" id="KW-0285">Flavoprotein</keyword>
<comment type="similarity">
    <text evidence="2">Belongs to the MSOX/MTOX family.</text>
</comment>
<dbReference type="PANTHER" id="PTHR10961:SF15">
    <property type="entry name" value="FAD DEPENDENT OXIDOREDUCTASE DOMAIN-CONTAINING PROTEIN"/>
    <property type="match status" value="1"/>
</dbReference>
<protein>
    <submittedName>
        <fullName evidence="8">FAD dependent oxidoreductase</fullName>
    </submittedName>
</protein>
<dbReference type="PANTHER" id="PTHR10961">
    <property type="entry name" value="PEROXISOMAL SARCOSINE OXIDASE"/>
    <property type="match status" value="1"/>
</dbReference>
<keyword evidence="4" id="KW-0274">FAD</keyword>
<keyword evidence="5" id="KW-0560">Oxidoreductase</keyword>
<dbReference type="SUPFAM" id="SSF51905">
    <property type="entry name" value="FAD/NAD(P)-binding domain"/>
    <property type="match status" value="1"/>
</dbReference>
<evidence type="ECO:0000256" key="6">
    <source>
        <dbReference type="SAM" id="MobiDB-lite"/>
    </source>
</evidence>
<dbReference type="EMBL" id="ML978077">
    <property type="protein sequence ID" value="KAF2010002.1"/>
    <property type="molecule type" value="Genomic_DNA"/>
</dbReference>
<evidence type="ECO:0000256" key="2">
    <source>
        <dbReference type="ARBA" id="ARBA00010989"/>
    </source>
</evidence>
<proteinExistence type="inferred from homology"/>
<name>A0A6A5XAL1_9PLEO</name>
<sequence>MSSTNDSSIPRRVAIIGAGVFGLSLALTLRRKGHCVAVFDQNAYHETGYRPSEYSSELAASVDHNKIFRASYGKRADYQRLALESRKQWLSLNSSQDIGHDLFVPCCMLRVQPSSSLGALEMETLASMERDGVRDTQFVKGDPKDCRRAADRGLQHKLLDYFIPDDPEHLPFEAVLDSLAGFTRCADGCNYFRRVAEREGVVFSLGPEQGRFASLIEETLNSGKKRAIGFMTADQRSHYVDTVVVAAGSFSTQILPTLSYHMESSAGTIVFFKIDPQDKALWEKYSPENFPVITWKSAPRGKDGKDIGSVYVLPRTPEGFVKIGYRGIKFTNFQPAPDGARFTQDGKWSIPLPSEQCHNIPSGAAEAIRNFVSIFMPDFNNEPFFSTKLCWYTDTLDNSFLVDYVPMYEDDSVFVCTGGSGHGAKFMPVLGEHAADIFENKEESSTPMRQHWRWREDAPRKNGLEDGPGSLRDLNPCRLERPL</sequence>
<organism evidence="8 9">
    <name type="scientific">Aaosphaeria arxii CBS 175.79</name>
    <dbReference type="NCBI Taxonomy" id="1450172"/>
    <lineage>
        <taxon>Eukaryota</taxon>
        <taxon>Fungi</taxon>
        <taxon>Dikarya</taxon>
        <taxon>Ascomycota</taxon>
        <taxon>Pezizomycotina</taxon>
        <taxon>Dothideomycetes</taxon>
        <taxon>Pleosporomycetidae</taxon>
        <taxon>Pleosporales</taxon>
        <taxon>Pleosporales incertae sedis</taxon>
        <taxon>Aaosphaeria</taxon>
    </lineage>
</organism>
<dbReference type="OrthoDB" id="2219495at2759"/>
<gene>
    <name evidence="8" type="ORF">BU24DRAFT_473171</name>
</gene>
<dbReference type="AlphaFoldDB" id="A0A6A5XAL1"/>
<feature type="domain" description="FAD dependent oxidoreductase" evidence="7">
    <location>
        <begin position="12"/>
        <end position="436"/>
    </location>
</feature>
<dbReference type="Gene3D" id="3.30.9.10">
    <property type="entry name" value="D-Amino Acid Oxidase, subunit A, domain 2"/>
    <property type="match status" value="1"/>
</dbReference>
<dbReference type="GeneID" id="54290157"/>
<dbReference type="InterPro" id="IPR006076">
    <property type="entry name" value="FAD-dep_OxRdtase"/>
</dbReference>
<dbReference type="GO" id="GO:0008115">
    <property type="term" value="F:sarcosine oxidase activity"/>
    <property type="evidence" value="ECO:0007669"/>
    <property type="project" value="TreeGrafter"/>
</dbReference>
<feature type="region of interest" description="Disordered" evidence="6">
    <location>
        <begin position="441"/>
        <end position="475"/>
    </location>
</feature>
<evidence type="ECO:0000256" key="4">
    <source>
        <dbReference type="ARBA" id="ARBA00022827"/>
    </source>
</evidence>
<evidence type="ECO:0000313" key="8">
    <source>
        <dbReference type="EMBL" id="KAF2010002.1"/>
    </source>
</evidence>
<evidence type="ECO:0000259" key="7">
    <source>
        <dbReference type="Pfam" id="PF01266"/>
    </source>
</evidence>
<feature type="compositionally biased region" description="Basic and acidic residues" evidence="6">
    <location>
        <begin position="453"/>
        <end position="464"/>
    </location>
</feature>
<dbReference type="Proteomes" id="UP000799778">
    <property type="component" value="Unassembled WGS sequence"/>
</dbReference>
<dbReference type="InterPro" id="IPR036188">
    <property type="entry name" value="FAD/NAD-bd_sf"/>
</dbReference>
<evidence type="ECO:0000256" key="5">
    <source>
        <dbReference type="ARBA" id="ARBA00023002"/>
    </source>
</evidence>